<evidence type="ECO:0000256" key="5">
    <source>
        <dbReference type="ARBA" id="ARBA00023295"/>
    </source>
</evidence>
<keyword evidence="8" id="KW-1185">Reference proteome</keyword>
<comment type="caution">
    <text evidence="7">The sequence shown here is derived from an EMBL/GenBank/DDBJ whole genome shotgun (WGS) entry which is preliminary data.</text>
</comment>
<dbReference type="SUPFAM" id="SSF51445">
    <property type="entry name" value="(Trans)glycosidases"/>
    <property type="match status" value="1"/>
</dbReference>
<dbReference type="Pfam" id="PF00933">
    <property type="entry name" value="Glyco_hydro_3"/>
    <property type="match status" value="1"/>
</dbReference>
<keyword evidence="4" id="KW-0378">Hydrolase</keyword>
<accession>A0A512NAE8</accession>
<evidence type="ECO:0000256" key="1">
    <source>
        <dbReference type="ARBA" id="ARBA00001231"/>
    </source>
</evidence>
<dbReference type="Proteomes" id="UP000321058">
    <property type="component" value="Unassembled WGS sequence"/>
</dbReference>
<evidence type="ECO:0000313" key="8">
    <source>
        <dbReference type="Proteomes" id="UP000321058"/>
    </source>
</evidence>
<dbReference type="PANTHER" id="PTHR30480:SF13">
    <property type="entry name" value="BETA-HEXOSAMINIDASE"/>
    <property type="match status" value="1"/>
</dbReference>
<gene>
    <name evidence="7" type="ORF">RSO01_28270</name>
</gene>
<dbReference type="GO" id="GO:0004563">
    <property type="term" value="F:beta-N-acetylhexosaminidase activity"/>
    <property type="evidence" value="ECO:0007669"/>
    <property type="project" value="UniProtKB-EC"/>
</dbReference>
<dbReference type="EC" id="3.2.1.52" evidence="3"/>
<evidence type="ECO:0000259" key="6">
    <source>
        <dbReference type="Pfam" id="PF00933"/>
    </source>
</evidence>
<protein>
    <recommendedName>
        <fullName evidence="3">beta-N-acetylhexosaminidase</fullName>
        <ecNumber evidence="3">3.2.1.52</ecNumber>
    </recommendedName>
</protein>
<name>A0A512NAE8_9HYPH</name>
<dbReference type="GO" id="GO:0005975">
    <property type="term" value="P:carbohydrate metabolic process"/>
    <property type="evidence" value="ECO:0007669"/>
    <property type="project" value="InterPro"/>
</dbReference>
<evidence type="ECO:0000256" key="3">
    <source>
        <dbReference type="ARBA" id="ARBA00012663"/>
    </source>
</evidence>
<evidence type="ECO:0000256" key="4">
    <source>
        <dbReference type="ARBA" id="ARBA00022801"/>
    </source>
</evidence>
<dbReference type="InterPro" id="IPR036962">
    <property type="entry name" value="Glyco_hydro_3_N_sf"/>
</dbReference>
<dbReference type="NCBIfam" id="NF003740">
    <property type="entry name" value="PRK05337.1"/>
    <property type="match status" value="1"/>
</dbReference>
<reference evidence="7 8" key="1">
    <citation type="submission" date="2019-07" db="EMBL/GenBank/DDBJ databases">
        <title>Whole genome shotgun sequence of Reyranella soli NBRC 108950.</title>
        <authorList>
            <person name="Hosoyama A."/>
            <person name="Uohara A."/>
            <person name="Ohji S."/>
            <person name="Ichikawa N."/>
        </authorList>
    </citation>
    <scope>NUCLEOTIDE SEQUENCE [LARGE SCALE GENOMIC DNA]</scope>
    <source>
        <strain evidence="7 8">NBRC 108950</strain>
    </source>
</reference>
<dbReference type="InterPro" id="IPR001764">
    <property type="entry name" value="Glyco_hydro_3_N"/>
</dbReference>
<dbReference type="InterPro" id="IPR050226">
    <property type="entry name" value="NagZ_Beta-hexosaminidase"/>
</dbReference>
<proteinExistence type="inferred from homology"/>
<dbReference type="AlphaFoldDB" id="A0A512NAE8"/>
<dbReference type="PANTHER" id="PTHR30480">
    <property type="entry name" value="BETA-HEXOSAMINIDASE-RELATED"/>
    <property type="match status" value="1"/>
</dbReference>
<keyword evidence="5" id="KW-0326">Glycosidase</keyword>
<dbReference type="OrthoDB" id="9786661at2"/>
<organism evidence="7 8">
    <name type="scientific">Reyranella soli</name>
    <dbReference type="NCBI Taxonomy" id="1230389"/>
    <lineage>
        <taxon>Bacteria</taxon>
        <taxon>Pseudomonadati</taxon>
        <taxon>Pseudomonadota</taxon>
        <taxon>Alphaproteobacteria</taxon>
        <taxon>Hyphomicrobiales</taxon>
        <taxon>Reyranellaceae</taxon>
        <taxon>Reyranella</taxon>
    </lineage>
</organism>
<feature type="domain" description="Glycoside hydrolase family 3 N-terminal" evidence="6">
    <location>
        <begin position="30"/>
        <end position="295"/>
    </location>
</feature>
<evidence type="ECO:0000256" key="2">
    <source>
        <dbReference type="ARBA" id="ARBA00005336"/>
    </source>
</evidence>
<comment type="similarity">
    <text evidence="2">Belongs to the glycosyl hydrolase 3 family.</text>
</comment>
<dbReference type="InterPro" id="IPR017853">
    <property type="entry name" value="GH"/>
</dbReference>
<evidence type="ECO:0000313" key="7">
    <source>
        <dbReference type="EMBL" id="GEP55661.1"/>
    </source>
</evidence>
<dbReference type="GO" id="GO:0009254">
    <property type="term" value="P:peptidoglycan turnover"/>
    <property type="evidence" value="ECO:0007669"/>
    <property type="project" value="TreeGrafter"/>
</dbReference>
<comment type="catalytic activity">
    <reaction evidence="1">
        <text>Hydrolysis of terminal non-reducing N-acetyl-D-hexosamine residues in N-acetyl-beta-D-hexosaminides.</text>
        <dbReference type="EC" id="3.2.1.52"/>
    </reaction>
</comment>
<dbReference type="Gene3D" id="3.20.20.300">
    <property type="entry name" value="Glycoside hydrolase, family 3, N-terminal domain"/>
    <property type="match status" value="1"/>
</dbReference>
<sequence>MSPRAVIFGCAGADLTADERAFFRDADPLGFILFARNVDTPERTHRLVDELRSSVARADAPVLIDQEGGRVARLRPPHWRKAPPARLLGDLYARDPELGLEATRLNARLLAADVASIGVDVDCLPVLDIGFPETHAAIGDRAYAARPEPVAALGRAAAEGLLAEGVMPVIKHMPGHGRATVDSHLSLPRVTASRAELERTDFLPFKLLADLPWAMTAHLLFDAIDPANAITVSARGVKEVIRGHIGFDGLLLSDDLSMQALGGSLAERAERCLAAGCDIALHCNGRMDEMAGIADRTGAMTEKAAARFAAGRSFLARHRNPAGKTGLADVAARLATMLGEWG</sequence>
<dbReference type="EMBL" id="BKAJ01000043">
    <property type="protein sequence ID" value="GEP55661.1"/>
    <property type="molecule type" value="Genomic_DNA"/>
</dbReference>